<protein>
    <submittedName>
        <fullName evidence="1">Uncharacterized protein</fullName>
    </submittedName>
</protein>
<gene>
    <name evidence="1" type="ORF">ALC62_14643</name>
</gene>
<proteinExistence type="predicted"/>
<dbReference type="Proteomes" id="UP000078542">
    <property type="component" value="Unassembled WGS sequence"/>
</dbReference>
<dbReference type="AlphaFoldDB" id="A0A195C3A6"/>
<evidence type="ECO:0000313" key="1">
    <source>
        <dbReference type="EMBL" id="KYM94663.1"/>
    </source>
</evidence>
<dbReference type="EMBL" id="KQ978350">
    <property type="protein sequence ID" value="KYM94663.1"/>
    <property type="molecule type" value="Genomic_DNA"/>
</dbReference>
<reference evidence="1 2" key="1">
    <citation type="submission" date="2016-03" db="EMBL/GenBank/DDBJ databases">
        <title>Cyphomyrmex costatus WGS genome.</title>
        <authorList>
            <person name="Nygaard S."/>
            <person name="Hu H."/>
            <person name="Boomsma J."/>
            <person name="Zhang G."/>
        </authorList>
    </citation>
    <scope>NUCLEOTIDE SEQUENCE [LARGE SCALE GENOMIC DNA]</scope>
    <source>
        <strain evidence="1">MS0001</strain>
        <tissue evidence="1">Whole body</tissue>
    </source>
</reference>
<sequence length="72" mass="8456">MEMGEAGHFAATCRLRQGEHKGFRNLEGHRFMTAVTMDTYTYTLNIRELACVVVFRSRRMMPVLQSRSRFVR</sequence>
<accession>A0A195C3A6</accession>
<evidence type="ECO:0000313" key="2">
    <source>
        <dbReference type="Proteomes" id="UP000078542"/>
    </source>
</evidence>
<organism evidence="1 2">
    <name type="scientific">Cyphomyrmex costatus</name>
    <dbReference type="NCBI Taxonomy" id="456900"/>
    <lineage>
        <taxon>Eukaryota</taxon>
        <taxon>Metazoa</taxon>
        <taxon>Ecdysozoa</taxon>
        <taxon>Arthropoda</taxon>
        <taxon>Hexapoda</taxon>
        <taxon>Insecta</taxon>
        <taxon>Pterygota</taxon>
        <taxon>Neoptera</taxon>
        <taxon>Endopterygota</taxon>
        <taxon>Hymenoptera</taxon>
        <taxon>Apocrita</taxon>
        <taxon>Aculeata</taxon>
        <taxon>Formicoidea</taxon>
        <taxon>Formicidae</taxon>
        <taxon>Myrmicinae</taxon>
        <taxon>Cyphomyrmex</taxon>
    </lineage>
</organism>
<keyword evidence="2" id="KW-1185">Reference proteome</keyword>
<name>A0A195C3A6_9HYME</name>